<evidence type="ECO:0000259" key="1">
    <source>
        <dbReference type="Pfam" id="PF05239"/>
    </source>
</evidence>
<evidence type="ECO:0000313" key="3">
    <source>
        <dbReference type="Proteomes" id="UP001299235"/>
    </source>
</evidence>
<dbReference type="PANTHER" id="PTHR40061:SF1">
    <property type="entry name" value="SPORULATION PROTEIN YLMC-RELATED"/>
    <property type="match status" value="1"/>
</dbReference>
<comment type="caution">
    <text evidence="2">The sequence shown here is derived from an EMBL/GenBank/DDBJ whole genome shotgun (WGS) entry which is preliminary data.</text>
</comment>
<dbReference type="InterPro" id="IPR014238">
    <property type="entry name" value="Spore_YlmC/YmxH"/>
</dbReference>
<keyword evidence="3" id="KW-1185">Reference proteome</keyword>
<dbReference type="NCBIfam" id="TIGR02888">
    <property type="entry name" value="spore_YlmC_YmxH"/>
    <property type="match status" value="1"/>
</dbReference>
<feature type="domain" description="PRC-barrel" evidence="1">
    <location>
        <begin position="1"/>
        <end position="77"/>
    </location>
</feature>
<dbReference type="Pfam" id="PF05239">
    <property type="entry name" value="PRC"/>
    <property type="match status" value="1"/>
</dbReference>
<accession>A0ABS8EYD9</accession>
<proteinExistence type="predicted"/>
<dbReference type="Proteomes" id="UP001299235">
    <property type="component" value="Unassembled WGS sequence"/>
</dbReference>
<organism evidence="2 3">
    <name type="scientific">Hominisplanchenecus faecis</name>
    <dbReference type="NCBI Taxonomy" id="2885351"/>
    <lineage>
        <taxon>Bacteria</taxon>
        <taxon>Bacillati</taxon>
        <taxon>Bacillota</taxon>
        <taxon>Clostridia</taxon>
        <taxon>Lachnospirales</taxon>
        <taxon>Lachnospiraceae</taxon>
        <taxon>Hominisplanchenecus</taxon>
    </lineage>
</organism>
<dbReference type="InterPro" id="IPR011033">
    <property type="entry name" value="PRC_barrel-like_sf"/>
</dbReference>
<dbReference type="RefSeq" id="WP_022119297.1">
    <property type="nucleotide sequence ID" value="NZ_JAJEQE010000062.1"/>
</dbReference>
<name>A0ABS8EYD9_9FIRM</name>
<gene>
    <name evidence="2" type="ORF">LKD42_13400</name>
</gene>
<dbReference type="EMBL" id="JAJEQE010000062">
    <property type="protein sequence ID" value="MCC2150221.1"/>
    <property type="molecule type" value="Genomic_DNA"/>
</dbReference>
<dbReference type="PANTHER" id="PTHR40061">
    <property type="entry name" value="SPORULATION PROTEIN YLMC-RELATED"/>
    <property type="match status" value="1"/>
</dbReference>
<evidence type="ECO:0000313" key="2">
    <source>
        <dbReference type="EMBL" id="MCC2150221.1"/>
    </source>
</evidence>
<reference evidence="2 3" key="1">
    <citation type="submission" date="2021-10" db="EMBL/GenBank/DDBJ databases">
        <title>Anaerobic single-cell dispensing facilitates the cultivation of human gut bacteria.</title>
        <authorList>
            <person name="Afrizal A."/>
        </authorList>
    </citation>
    <scope>NUCLEOTIDE SEQUENCE [LARGE SCALE GENOMIC DNA]</scope>
    <source>
        <strain evidence="2 3">CLA-AA-H246</strain>
    </source>
</reference>
<dbReference type="Gene3D" id="2.30.30.240">
    <property type="entry name" value="PRC-barrel domain"/>
    <property type="match status" value="1"/>
</dbReference>
<sequence>MRICELRQKEVINTCTCRSLGCVCDVDIDICTGFVKAIIVPGPAKICCFLGRDTEYIIPWECICQIGADIILVEIEEEKCRKKCE</sequence>
<dbReference type="InterPro" id="IPR027275">
    <property type="entry name" value="PRC-brl_dom"/>
</dbReference>
<protein>
    <submittedName>
        <fullName evidence="2">YlmC/YmxH family sporulation protein</fullName>
    </submittedName>
</protein>
<dbReference type="SUPFAM" id="SSF50346">
    <property type="entry name" value="PRC-barrel domain"/>
    <property type="match status" value="1"/>
</dbReference>